<gene>
    <name evidence="1" type="ORF">FA95DRAFT_1605399</name>
</gene>
<protein>
    <submittedName>
        <fullName evidence="1">Uncharacterized protein</fullName>
    </submittedName>
</protein>
<reference evidence="1" key="2">
    <citation type="journal article" date="2022" name="New Phytol.">
        <title>Evolutionary transition to the ectomycorrhizal habit in the genomes of a hyperdiverse lineage of mushroom-forming fungi.</title>
        <authorList>
            <person name="Looney B."/>
            <person name="Miyauchi S."/>
            <person name="Morin E."/>
            <person name="Drula E."/>
            <person name="Courty P.E."/>
            <person name="Kohler A."/>
            <person name="Kuo A."/>
            <person name="LaButti K."/>
            <person name="Pangilinan J."/>
            <person name="Lipzen A."/>
            <person name="Riley R."/>
            <person name="Andreopoulos W."/>
            <person name="He G."/>
            <person name="Johnson J."/>
            <person name="Nolan M."/>
            <person name="Tritt A."/>
            <person name="Barry K.W."/>
            <person name="Grigoriev I.V."/>
            <person name="Nagy L.G."/>
            <person name="Hibbett D."/>
            <person name="Henrissat B."/>
            <person name="Matheny P.B."/>
            <person name="Labbe J."/>
            <person name="Martin F.M."/>
        </authorList>
    </citation>
    <scope>NUCLEOTIDE SEQUENCE</scope>
    <source>
        <strain evidence="1">FP105234-sp</strain>
    </source>
</reference>
<proteinExistence type="predicted"/>
<organism evidence="1 2">
    <name type="scientific">Auriscalpium vulgare</name>
    <dbReference type="NCBI Taxonomy" id="40419"/>
    <lineage>
        <taxon>Eukaryota</taxon>
        <taxon>Fungi</taxon>
        <taxon>Dikarya</taxon>
        <taxon>Basidiomycota</taxon>
        <taxon>Agaricomycotina</taxon>
        <taxon>Agaricomycetes</taxon>
        <taxon>Russulales</taxon>
        <taxon>Auriscalpiaceae</taxon>
        <taxon>Auriscalpium</taxon>
    </lineage>
</organism>
<dbReference type="EMBL" id="MU275889">
    <property type="protein sequence ID" value="KAI0048309.1"/>
    <property type="molecule type" value="Genomic_DNA"/>
</dbReference>
<evidence type="ECO:0000313" key="2">
    <source>
        <dbReference type="Proteomes" id="UP000814033"/>
    </source>
</evidence>
<keyword evidence="2" id="KW-1185">Reference proteome</keyword>
<sequence>MTGTNYQTAPMLKIEVSTSPLLSSSSSDTVFSPAVLRTIRSTHSLASLTRPDTTLTSSYSDGAPSLATSATTTSSTSSLLTPIYCVRSVPEITVTRPLSEYLAEEKKPLPVSSKQVISLLDLLDKIDRDMACEVQRVKGNIADARAYVHTWREEARAREAECRRRRAQERKDTKEPDSDFWLGV</sequence>
<dbReference type="Proteomes" id="UP000814033">
    <property type="component" value="Unassembled WGS sequence"/>
</dbReference>
<evidence type="ECO:0000313" key="1">
    <source>
        <dbReference type="EMBL" id="KAI0048309.1"/>
    </source>
</evidence>
<comment type="caution">
    <text evidence="1">The sequence shown here is derived from an EMBL/GenBank/DDBJ whole genome shotgun (WGS) entry which is preliminary data.</text>
</comment>
<name>A0ACB8RVN6_9AGAM</name>
<reference evidence="1" key="1">
    <citation type="submission" date="2021-02" db="EMBL/GenBank/DDBJ databases">
        <authorList>
            <consortium name="DOE Joint Genome Institute"/>
            <person name="Ahrendt S."/>
            <person name="Looney B.P."/>
            <person name="Miyauchi S."/>
            <person name="Morin E."/>
            <person name="Drula E."/>
            <person name="Courty P.E."/>
            <person name="Chicoki N."/>
            <person name="Fauchery L."/>
            <person name="Kohler A."/>
            <person name="Kuo A."/>
            <person name="Labutti K."/>
            <person name="Pangilinan J."/>
            <person name="Lipzen A."/>
            <person name="Riley R."/>
            <person name="Andreopoulos W."/>
            <person name="He G."/>
            <person name="Johnson J."/>
            <person name="Barry K.W."/>
            <person name="Grigoriev I.V."/>
            <person name="Nagy L."/>
            <person name="Hibbett D."/>
            <person name="Henrissat B."/>
            <person name="Matheny P.B."/>
            <person name="Labbe J."/>
            <person name="Martin F."/>
        </authorList>
    </citation>
    <scope>NUCLEOTIDE SEQUENCE</scope>
    <source>
        <strain evidence="1">FP105234-sp</strain>
    </source>
</reference>
<accession>A0ACB8RVN6</accession>